<dbReference type="eggNOG" id="COG5520">
    <property type="taxonomic scope" value="Bacteria"/>
</dbReference>
<evidence type="ECO:0000256" key="5">
    <source>
        <dbReference type="SAM" id="MobiDB-lite"/>
    </source>
</evidence>
<evidence type="ECO:0000256" key="3">
    <source>
        <dbReference type="ARBA" id="ARBA00022801"/>
    </source>
</evidence>
<reference evidence="8 9" key="1">
    <citation type="submission" date="2012-06" db="EMBL/GenBank/DDBJ databases">
        <title>Complete genome of Terriglobus roseus DSM 18391.</title>
        <authorList>
            <consortium name="US DOE Joint Genome Institute (JGI-PGF)"/>
            <person name="Lucas S."/>
            <person name="Copeland A."/>
            <person name="Lapidus A."/>
            <person name="Glavina del Rio T."/>
            <person name="Dalin E."/>
            <person name="Tice H."/>
            <person name="Bruce D."/>
            <person name="Goodwin L."/>
            <person name="Pitluck S."/>
            <person name="Peters L."/>
            <person name="Mikhailova N."/>
            <person name="Munk A.C.C."/>
            <person name="Kyrpides N."/>
            <person name="Mavromatis K."/>
            <person name="Ivanova N."/>
            <person name="Brettin T."/>
            <person name="Detter J.C."/>
            <person name="Han C."/>
            <person name="Larimer F."/>
            <person name="Land M."/>
            <person name="Hauser L."/>
            <person name="Markowitz V."/>
            <person name="Cheng J.-F."/>
            <person name="Hugenholtz P."/>
            <person name="Woyke T."/>
            <person name="Wu D."/>
            <person name="Brambilla E."/>
            <person name="Klenk H.-P."/>
            <person name="Eisen J.A."/>
        </authorList>
    </citation>
    <scope>NUCLEOTIDE SEQUENCE [LARGE SCALE GENOMIC DNA]</scope>
    <source>
        <strain evidence="9">DSM 18391 / NRRL B-41598 / KBS 63</strain>
    </source>
</reference>
<dbReference type="Gene3D" id="3.20.20.190">
    <property type="entry name" value="Phosphatidylinositol (PI) phosphodiesterase"/>
    <property type="match status" value="1"/>
</dbReference>
<dbReference type="InterPro" id="IPR033453">
    <property type="entry name" value="Glyco_hydro_30_TIM-barrel"/>
</dbReference>
<evidence type="ECO:0000259" key="7">
    <source>
        <dbReference type="PROSITE" id="PS51704"/>
    </source>
</evidence>
<dbReference type="KEGG" id="trs:Terro_1159"/>
<evidence type="ECO:0000256" key="1">
    <source>
        <dbReference type="ARBA" id="ARBA00005382"/>
    </source>
</evidence>
<feature type="domain" description="GP-PDE" evidence="7">
    <location>
        <begin position="85"/>
        <end position="160"/>
    </location>
</feature>
<dbReference type="SUPFAM" id="SSF51445">
    <property type="entry name" value="(Trans)glycosidases"/>
    <property type="match status" value="1"/>
</dbReference>
<dbReference type="InterPro" id="IPR001139">
    <property type="entry name" value="Glyco_hydro_30"/>
</dbReference>
<evidence type="ECO:0000256" key="4">
    <source>
        <dbReference type="RuleBase" id="RU361188"/>
    </source>
</evidence>
<dbReference type="PROSITE" id="PS50927">
    <property type="entry name" value="BULB_LECTIN"/>
    <property type="match status" value="1"/>
</dbReference>
<dbReference type="Gene3D" id="2.90.10.30">
    <property type="match status" value="1"/>
</dbReference>
<dbReference type="GO" id="GO:0004348">
    <property type="term" value="F:glucosylceramidase activity"/>
    <property type="evidence" value="ECO:0007669"/>
    <property type="project" value="InterPro"/>
</dbReference>
<keyword evidence="4" id="KW-0326">Glycosidase</keyword>
<dbReference type="PATRIC" id="fig|926566.3.peg.1137"/>
<feature type="region of interest" description="Disordered" evidence="5">
    <location>
        <begin position="1"/>
        <end position="23"/>
    </location>
</feature>
<keyword evidence="2" id="KW-0732">Signal</keyword>
<dbReference type="GO" id="GO:0006680">
    <property type="term" value="P:glucosylceramide catabolic process"/>
    <property type="evidence" value="ECO:0007669"/>
    <property type="project" value="TreeGrafter"/>
</dbReference>
<evidence type="ECO:0000313" key="9">
    <source>
        <dbReference type="Proteomes" id="UP000006056"/>
    </source>
</evidence>
<gene>
    <name evidence="8" type="ordered locus">Terro_1159</name>
</gene>
<dbReference type="InterPro" id="IPR036426">
    <property type="entry name" value="Bulb-type_lectin_dom_sf"/>
</dbReference>
<dbReference type="GO" id="GO:0016020">
    <property type="term" value="C:membrane"/>
    <property type="evidence" value="ECO:0007669"/>
    <property type="project" value="GOC"/>
</dbReference>
<dbReference type="Gene3D" id="2.60.40.1180">
    <property type="entry name" value="Golgi alpha-mannosidase II"/>
    <property type="match status" value="1"/>
</dbReference>
<name>I3ZE06_TERRK</name>
<dbReference type="OrthoDB" id="9806701at2"/>
<dbReference type="InterPro" id="IPR001480">
    <property type="entry name" value="Bulb-type_lectin_dom"/>
</dbReference>
<dbReference type="PROSITE" id="PS51704">
    <property type="entry name" value="GP_PDE"/>
    <property type="match status" value="1"/>
</dbReference>
<feature type="region of interest" description="Disordered" evidence="5">
    <location>
        <begin position="399"/>
        <end position="419"/>
    </location>
</feature>
<sequence>MTPQRYRRSEISQQPTGQPNPLRPDHLLYTLLSHGRRTILTVGVMLGLLGLCHSSQAQDTFLYNPNHFDTAKIIQAMKTPHSDLRILSAHRGLHAKFGDNPNIAGIPENSLSSVEAAAQAGLELLEVDVKLTSDRIPICSHDLTWGRETNPAQPGGHVFDPFSSPSPSAQRQANARIDSMTLAVTQAQFNLRDSVSFLPNYGSHFNVPASLQNVIDRVNLDQIAAVIAIDVKDVDTFKEAWKIVRVAKDWKGNPFAGHVAWKVSGFNYTTPAAFKADFPDYAAINFWPNYNTSQVAASVFGSEQAMIDSLNLFWADPSISLIAPEITQKQPGGIFDRMRQMGINTGHTVAEFAAYKDYVYPNDPNQVAQFFWTGGTNGDGAQLGGSCCVNLRHYFFNPRTNEDGTPNPNYDSTRPTDTADDRGDFDFVVNQMRFNVITTDDVIHWDNLLAAGGLRNLSYMRLDGYQGDPQCRANGTYPGCDQNGQTTYTLCSPEGGTCSFTGDRNVAFGANGTYNTRTITNTTACNVGVFNDPTPGVLKSCYISPPIDYYTAYGGTIYCADEGQYCNFKGNGSAVMAANHRFSRTFFKATNGFQCDVSTFSYWGDPAPNIRKACFYTVDQGYVFPHSGPQGYQFCSGEGDTNGCQFKGLGRVAYGASGSFKYGVFDGGVACTNSVFGDPKPGATKDCYYQWVASAGGASGVSVGGSAAPYDTGGGTGSGNSGPSKTFTVRAGATTFTASQPNDSVATYTWTDGGQPSEVLTSATGSVLGAAMQSVAVSNYAGSPTATITVNAGTTFQTIDGFGGAMTDSAAAVMGSSPNRNAIMNILFSPSGGAGLTIVRSPMGSSDLMASPNDIHTYEDAQGSFSVNGYASDRRQIDLLTQAKSIAGNNFKLLGTPWSAPGWLKRGGALLPAQCGTDDNEIKIGSVAQYASYFAKYVSAYSALGLRPWMVSMQNEPENCKTAMPTTLLSPVDEVALAQALKVTLPSDVKVLGWDHNWNDPDYVNTLASQSVRVDGIGYHCYDGTHYSNQTQSVATYFTECSGFTSGTGNVAGNLGWEVANTLIGPLRYGSRGSVYWSLAQDPNGNPHLASGDACQNCRGMITVNSDGSFQPSQDYYFWAQFSKFVPPGSVRIDSNNSGDFSTVAFHNGSTTTLVVLNSTTHADGGSAGSDERDLRRHVVQWDGDTATQKTAWLVGADGYRRWIGDGSTYNCLIYDAGMLGPDLEAGGALDKYINMRDVWAVCGTAVMGTRSELEVGTYLKSAGGARLTLTSSGLKSIDATGTSRWAPSGAGNRLILQEDGNLVLYSGTTASWASNTVGSGAIWLVIRDDGSFALFNKQNQQVWVSPIDASSYRGKMVQWDGDTAAQKTSWMVGYDGNRRIVHDLGTFQCLHDAGAGNSLTVSSNVLDKLPDLTNVWATCGGTQIGANGALEQGGNLTAGNNTLVLQTDGNLVLYHGAQVPLWSSDTSGKGGVELKLQSDGNLVLYNQSGSSIWTTGTDGSNPGWFILGTDATLQLFDASGNRIWSRTSTDVIPAPTAGYNFCATEGGTCNFTGAGRVLFGARGKATYTWKDVTNGTPCTTAAFGTDPNPGLVKTCWYSTPPRPLQ</sequence>
<dbReference type="PANTHER" id="PTHR11069">
    <property type="entry name" value="GLUCOSYLCERAMIDASE"/>
    <property type="match status" value="1"/>
</dbReference>
<evidence type="ECO:0000256" key="2">
    <source>
        <dbReference type="ARBA" id="ARBA00022729"/>
    </source>
</evidence>
<dbReference type="Proteomes" id="UP000006056">
    <property type="component" value="Chromosome"/>
</dbReference>
<protein>
    <submittedName>
        <fullName evidence="8">O-glycosyl hydrolase</fullName>
    </submittedName>
</protein>
<dbReference type="EMBL" id="CP003379">
    <property type="protein sequence ID" value="AFL87474.1"/>
    <property type="molecule type" value="Genomic_DNA"/>
</dbReference>
<dbReference type="PRINTS" id="PR00843">
    <property type="entry name" value="GLHYDRLASE30"/>
</dbReference>
<dbReference type="SUPFAM" id="SSF51110">
    <property type="entry name" value="alpha-D-mannose-specific plant lectins"/>
    <property type="match status" value="2"/>
</dbReference>
<dbReference type="SMART" id="SM00108">
    <property type="entry name" value="B_lectin"/>
    <property type="match status" value="2"/>
</dbReference>
<dbReference type="eggNOG" id="COG0584">
    <property type="taxonomic scope" value="Bacteria"/>
</dbReference>
<accession>I3ZE06</accession>
<dbReference type="InterPro" id="IPR017853">
    <property type="entry name" value="GH"/>
</dbReference>
<dbReference type="GO" id="GO:0008081">
    <property type="term" value="F:phosphoric diester hydrolase activity"/>
    <property type="evidence" value="ECO:0007669"/>
    <property type="project" value="InterPro"/>
</dbReference>
<evidence type="ECO:0000313" key="8">
    <source>
        <dbReference type="EMBL" id="AFL87474.1"/>
    </source>
</evidence>
<dbReference type="InterPro" id="IPR017946">
    <property type="entry name" value="PLC-like_Pdiesterase_TIM-brl"/>
</dbReference>
<dbReference type="STRING" id="926566.Terro_1159"/>
<dbReference type="Gene3D" id="2.90.10.10">
    <property type="entry name" value="Bulb-type lectin domain"/>
    <property type="match status" value="2"/>
</dbReference>
<comment type="similarity">
    <text evidence="1 4">Belongs to the glycosyl hydrolase 30 family.</text>
</comment>
<dbReference type="PANTHER" id="PTHR11069:SF23">
    <property type="entry name" value="LYSOSOMAL ACID GLUCOSYLCERAMIDASE"/>
    <property type="match status" value="1"/>
</dbReference>
<dbReference type="InterPro" id="IPR030395">
    <property type="entry name" value="GP_PDE_dom"/>
</dbReference>
<dbReference type="HOGENOM" id="CLU_244069_0_0_0"/>
<keyword evidence="3 4" id="KW-0378">Hydrolase</keyword>
<feature type="domain" description="Bulb-type lectin" evidence="6">
    <location>
        <begin position="1422"/>
        <end position="1538"/>
    </location>
</feature>
<organism evidence="8 9">
    <name type="scientific">Terriglobus roseus (strain DSM 18391 / NRRL B-41598 / KBS 63)</name>
    <dbReference type="NCBI Taxonomy" id="926566"/>
    <lineage>
        <taxon>Bacteria</taxon>
        <taxon>Pseudomonadati</taxon>
        <taxon>Acidobacteriota</taxon>
        <taxon>Terriglobia</taxon>
        <taxon>Terriglobales</taxon>
        <taxon>Acidobacteriaceae</taxon>
        <taxon>Terriglobus</taxon>
    </lineage>
</organism>
<dbReference type="Pfam" id="PF02055">
    <property type="entry name" value="Glyco_hydro_30"/>
    <property type="match status" value="1"/>
</dbReference>
<feature type="compositionally biased region" description="Polar residues" evidence="5">
    <location>
        <begin position="403"/>
        <end position="416"/>
    </location>
</feature>
<evidence type="ECO:0000259" key="6">
    <source>
        <dbReference type="PROSITE" id="PS50927"/>
    </source>
</evidence>
<dbReference type="SUPFAM" id="SSF51695">
    <property type="entry name" value="PLC-like phosphodiesterases"/>
    <property type="match status" value="1"/>
</dbReference>
<dbReference type="Gene3D" id="3.20.20.80">
    <property type="entry name" value="Glycosidases"/>
    <property type="match status" value="1"/>
</dbReference>
<proteinExistence type="inferred from homology"/>
<dbReference type="Pfam" id="PF03009">
    <property type="entry name" value="GDPD"/>
    <property type="match status" value="1"/>
</dbReference>
<dbReference type="InterPro" id="IPR013780">
    <property type="entry name" value="Glyco_hydro_b"/>
</dbReference>
<keyword evidence="9" id="KW-1185">Reference proteome</keyword>